<keyword evidence="2" id="KW-0472">Membrane</keyword>
<accession>A0ABS7VHE7</accession>
<dbReference type="RefSeq" id="WP_224310976.1">
    <property type="nucleotide sequence ID" value="NZ_JAIRBM010000001.1"/>
</dbReference>
<organism evidence="3 4">
    <name type="scientific">Microvirga puerhi</name>
    <dbReference type="NCBI Taxonomy" id="2876078"/>
    <lineage>
        <taxon>Bacteria</taxon>
        <taxon>Pseudomonadati</taxon>
        <taxon>Pseudomonadota</taxon>
        <taxon>Alphaproteobacteria</taxon>
        <taxon>Hyphomicrobiales</taxon>
        <taxon>Methylobacteriaceae</taxon>
        <taxon>Microvirga</taxon>
    </lineage>
</organism>
<feature type="transmembrane region" description="Helical" evidence="2">
    <location>
        <begin position="26"/>
        <end position="47"/>
    </location>
</feature>
<dbReference type="Proteomes" id="UP000704176">
    <property type="component" value="Unassembled WGS sequence"/>
</dbReference>
<keyword evidence="4" id="KW-1185">Reference proteome</keyword>
<evidence type="ECO:0000256" key="2">
    <source>
        <dbReference type="SAM" id="Phobius"/>
    </source>
</evidence>
<sequence length="1157" mass="120826">MKPFLRKRSPRQKPAKRSAVRRVLRGALYLKLGLVVFACIAFGILYMRLSAGPLNFGRLPERVAEALAARIGPGWTVTLRNTAIGLHSGSPVLMTNGLDIRAPDGALVLRAPTALVSVDGVSLLTGNLQPKSIELRDLQMRVLVNRDGSLTFSSVPTGEAGDGATSPLAGSSPSHEAAAAAMAHASAGGSAVSGVVGSLFDLIVGPQSILSSLDKAQVTNAKLMFIDADGRQRGTFDRFDATFDWSESGGRRFAATVEGPKGSWQLSGDASIEGKGAYRAVVAADEAPIQDILLLAGMSALPATTDLDFSGRVDVAYADGRVTELKARLDGNAGIIQVDDKDTSPLTIEHATIEAGWDEKAHALNLPNLELVGGGNQVRLQGRLLTAVNVEGWHLSLSGRDLILSGAAEGDQPVRVGALAAELSGPDGVSLKSIKLSGPDLSAEISGLLGASADPHGLRLDVRASKTAVRSAMRIWPEAVAPPVRKFLKANLKGGLLEAFALNVAMTGDDIVKAVSGGPIPDNSVTIDFSIANGTLKAAEGLPPVAGMNVTGQVSGRRVMLQAPVGRIDLPGDRSLSASEGTFKLDNYWDDDALAKIDFRLIGSADGLGALLQTPLVHEIAGFDVDPATMKGKTDLRVGIGLAVNRVPAIADLPLRVAGTVSDFSIDKIFGKDRLDSANLTIAYDRGNLAIKGDGKMGGSPAAIDVHKTPDGGEANVAFSLDEAGRARRGLSFGSQLTGTLALKASMPLGTAAKQGIRVEADLTKAGVDQLIPGWVKAAGRPGKLSFVMMDGAATEIRDLQLDAGVVQIHGSAVLSGDGGLDKADLSTFKLSPGDDMRAQIDRVNGAYKVVVRGNVGDARPFSKAMASSPPSNGRGSPAQRDAKDFDLDVVLNILAGYNSEAITNASLKVSVRKDNIRLLDMKGRLGATDIVAKTVNQGAMGPTIVLQAQDAGSLLRFLDIYKRMTGGDLVLQMAAGDGPQTGTLTLRDFALKNEPALRRIIPTQTQMVTGRDQAGNPQAVRMDVNEVVFTKARVDFTRTGGRLDFKDAAIFGNQVGFTLGGYIDNARERMDISGTFVPAYGLNNAFAQVPLFGPLLGGSQYEGLFAVNFRVSGPSDSPTLTVNPLSAVAPGFLRKLFGAGGGGEAQAGDLPATPER</sequence>
<protein>
    <submittedName>
        <fullName evidence="3">DUF3971 domain-containing protein</fullName>
    </submittedName>
</protein>
<feature type="region of interest" description="Disordered" evidence="1">
    <location>
        <begin position="861"/>
        <end position="881"/>
    </location>
</feature>
<dbReference type="EMBL" id="JAIRBM010000001">
    <property type="protein sequence ID" value="MBZ6074928.1"/>
    <property type="molecule type" value="Genomic_DNA"/>
</dbReference>
<proteinExistence type="predicted"/>
<comment type="caution">
    <text evidence="3">The sequence shown here is derived from an EMBL/GenBank/DDBJ whole genome shotgun (WGS) entry which is preliminary data.</text>
</comment>
<evidence type="ECO:0000313" key="3">
    <source>
        <dbReference type="EMBL" id="MBZ6074928.1"/>
    </source>
</evidence>
<gene>
    <name evidence="3" type="ORF">K9B37_01255</name>
</gene>
<name>A0ABS7VHE7_9HYPH</name>
<keyword evidence="2" id="KW-1133">Transmembrane helix</keyword>
<reference evidence="3 4" key="1">
    <citation type="submission" date="2021-09" db="EMBL/GenBank/DDBJ databases">
        <title>The complete genome sequence of a new microorganism.</title>
        <authorList>
            <person name="Zi Z."/>
        </authorList>
    </citation>
    <scope>NUCLEOTIDE SEQUENCE [LARGE SCALE GENOMIC DNA]</scope>
    <source>
        <strain evidence="3 4">WGZ8</strain>
    </source>
</reference>
<evidence type="ECO:0000313" key="4">
    <source>
        <dbReference type="Proteomes" id="UP000704176"/>
    </source>
</evidence>
<evidence type="ECO:0000256" key="1">
    <source>
        <dbReference type="SAM" id="MobiDB-lite"/>
    </source>
</evidence>
<keyword evidence="2" id="KW-0812">Transmembrane</keyword>